<reference evidence="3" key="2">
    <citation type="submission" date="2014-09" db="EMBL/GenBank/DDBJ databases">
        <authorList>
            <person name="Bishop-Lilly K.A."/>
            <person name="Broomall S.M."/>
            <person name="Chain P.S."/>
            <person name="Chertkov O."/>
            <person name="Coyne S.R."/>
            <person name="Daligault H.E."/>
            <person name="Davenport K.W."/>
            <person name="Erkkila T."/>
            <person name="Frey K.G."/>
            <person name="Gibbons H.S."/>
            <person name="Gu W."/>
            <person name="Jaissle J."/>
            <person name="Johnson S.L."/>
            <person name="Koroleva G.I."/>
            <person name="Ladner J.T."/>
            <person name="Lo C.-C."/>
            <person name="Minogue T.D."/>
            <person name="Munk C."/>
            <person name="Palacios G.F."/>
            <person name="Redden C.L."/>
            <person name="Rosenzweig C.N."/>
            <person name="Scholz M.B."/>
            <person name="Teshima H."/>
            <person name="Xu Y."/>
        </authorList>
    </citation>
    <scope>NUCLEOTIDE SEQUENCE</scope>
    <source>
        <strain evidence="3">Mb9</strain>
    </source>
</reference>
<dbReference type="KEGG" id="mfc:BRM9_1202"/>
<dbReference type="EMBL" id="LN734822">
    <property type="protein sequence ID" value="CEL24751.1"/>
    <property type="molecule type" value="Genomic_DNA"/>
</dbReference>
<protein>
    <submittedName>
        <fullName evidence="2">Uncharacterized protein</fullName>
    </submittedName>
</protein>
<dbReference type="AlphaFoldDB" id="A0A089ZDD2"/>
<organism evidence="2 4">
    <name type="scientific">Methanobacterium formicicum</name>
    <dbReference type="NCBI Taxonomy" id="2162"/>
    <lineage>
        <taxon>Archaea</taxon>
        <taxon>Methanobacteriati</taxon>
        <taxon>Methanobacteriota</taxon>
        <taxon>Methanomada group</taxon>
        <taxon>Methanobacteria</taxon>
        <taxon>Methanobacteriales</taxon>
        <taxon>Methanobacteriaceae</taxon>
        <taxon>Methanobacterium</taxon>
    </lineage>
</organism>
<evidence type="ECO:0000313" key="4">
    <source>
        <dbReference type="Proteomes" id="UP000029661"/>
    </source>
</evidence>
<dbReference type="RefSeq" id="WP_048085149.1">
    <property type="nucleotide sequence ID" value="NZ_CP006933.1"/>
</dbReference>
<keyword evidence="5" id="KW-1185">Reference proteome</keyword>
<evidence type="ECO:0000256" key="1">
    <source>
        <dbReference type="SAM" id="Phobius"/>
    </source>
</evidence>
<proteinExistence type="predicted"/>
<sequence length="226" mass="25541">MGYLICGKCKSYYELQSGESVKDFARECKCGGKLRYVENMDIVDPGWKPTIIPRKSTRAEILRKQLKSISSLPRDLKYRLSGFWNRLRYRFQNAQNWNNTQGTHGNYYDYGMNPLNSLRNELNLRNIRWVLVIPVIAVITLILTFTPGILTLLTFILLAALGYTFNNQILGIKNALIAGAISFFLGSLFTGSFLLLIPFTILGAINGAVCGWIGGYLKKIISQRSL</sequence>
<keyword evidence="1" id="KW-0472">Membrane</keyword>
<name>A0A089ZDD2_METFO</name>
<evidence type="ECO:0000313" key="3">
    <source>
        <dbReference type="EMBL" id="CEL24751.1"/>
    </source>
</evidence>
<dbReference type="STRING" id="2162.BRM9_1202"/>
<dbReference type="Proteomes" id="UP000029661">
    <property type="component" value="Chromosome"/>
</dbReference>
<dbReference type="EMBL" id="CP006933">
    <property type="protein sequence ID" value="AIS32017.1"/>
    <property type="molecule type" value="Genomic_DNA"/>
</dbReference>
<keyword evidence="1" id="KW-0812">Transmembrane</keyword>
<evidence type="ECO:0000313" key="5">
    <source>
        <dbReference type="Proteomes" id="UP000062768"/>
    </source>
</evidence>
<feature type="transmembrane region" description="Helical" evidence="1">
    <location>
        <begin position="170"/>
        <end position="189"/>
    </location>
</feature>
<evidence type="ECO:0000313" key="2">
    <source>
        <dbReference type="EMBL" id="AIS32017.1"/>
    </source>
</evidence>
<dbReference type="PATRIC" id="fig|2162.10.peg.1162"/>
<feature type="transmembrane region" description="Helical" evidence="1">
    <location>
        <begin position="129"/>
        <end position="158"/>
    </location>
</feature>
<dbReference type="Proteomes" id="UP000062768">
    <property type="component" value="Chromosome I"/>
</dbReference>
<dbReference type="GeneID" id="26739361"/>
<reference evidence="2" key="1">
    <citation type="submission" date="2013-12" db="EMBL/GenBank/DDBJ databases">
        <title>The complete genome sequence of Methanobacterium sp. BRM9.</title>
        <authorList>
            <consortium name="Pastoral Greenhouse Gas Research Consortium"/>
            <person name="Kelly W.J."/>
            <person name="Leahy S.C."/>
            <person name="Perry R."/>
            <person name="Li D."/>
            <person name="Altermann E."/>
            <person name="Lambie S.C."/>
            <person name="Attwood G.T."/>
        </authorList>
    </citation>
    <scope>NUCLEOTIDE SEQUENCE [LARGE SCALE GENOMIC DNA]</scope>
    <source>
        <strain evidence="2">BRM9</strain>
    </source>
</reference>
<accession>A0A089ZDD2</accession>
<gene>
    <name evidence="2" type="ORF">BRM9_1202</name>
    <name evidence="3" type="ORF">MB9_1112</name>
</gene>
<dbReference type="OrthoDB" id="70331at2157"/>
<keyword evidence="1" id="KW-1133">Transmembrane helix</keyword>
<feature type="transmembrane region" description="Helical" evidence="1">
    <location>
        <begin position="195"/>
        <end position="217"/>
    </location>
</feature>